<accession>B9E157</accession>
<gene>
    <name evidence="1" type="ordered locus">CKR_1181</name>
</gene>
<evidence type="ECO:0000313" key="1">
    <source>
        <dbReference type="EMBL" id="BAH06232.1"/>
    </source>
</evidence>
<dbReference type="EMBL" id="AP009049">
    <property type="protein sequence ID" value="BAH06232.1"/>
    <property type="molecule type" value="Genomic_DNA"/>
</dbReference>
<dbReference type="AlphaFoldDB" id="B9E157"/>
<dbReference type="HOGENOM" id="CLU_2583415_0_0_9"/>
<dbReference type="KEGG" id="ckr:CKR_1181"/>
<dbReference type="Proteomes" id="UP000007969">
    <property type="component" value="Chromosome"/>
</dbReference>
<protein>
    <submittedName>
        <fullName evidence="1">Uncharacterized protein</fullName>
    </submittedName>
</protein>
<organism evidence="1 2">
    <name type="scientific">Clostridium kluyveri (strain NBRC 12016)</name>
    <dbReference type="NCBI Taxonomy" id="583346"/>
    <lineage>
        <taxon>Bacteria</taxon>
        <taxon>Bacillati</taxon>
        <taxon>Bacillota</taxon>
        <taxon>Clostridia</taxon>
        <taxon>Eubacteriales</taxon>
        <taxon>Clostridiaceae</taxon>
        <taxon>Clostridium</taxon>
    </lineage>
</organism>
<proteinExistence type="predicted"/>
<sequence length="86" mass="9590">MGLSCMIKKGTFIEVKIVHHNENKNTVNVFLRGNCLRSCKVGEYTEILTTTGHIAGGIVSENNFFYASLAANSKNIQGILFIREKR</sequence>
<name>B9E157_CLOK1</name>
<reference evidence="2" key="1">
    <citation type="submission" date="2005-09" db="EMBL/GenBank/DDBJ databases">
        <title>Complete genome sequence of Clostridium kluyveri and comparative genomics of Clostridia species.</title>
        <authorList>
            <person name="Inui M."/>
            <person name="Nonaka H."/>
            <person name="Shinoda Y."/>
            <person name="Ikenaga Y."/>
            <person name="Abe M."/>
            <person name="Naito K."/>
            <person name="Vertes A.A."/>
            <person name="Yukawa H."/>
        </authorList>
    </citation>
    <scope>NUCLEOTIDE SEQUENCE [LARGE SCALE GENOMIC DNA]</scope>
    <source>
        <strain evidence="2">NBRC 12016</strain>
    </source>
</reference>
<evidence type="ECO:0000313" key="2">
    <source>
        <dbReference type="Proteomes" id="UP000007969"/>
    </source>
</evidence>